<dbReference type="Proteomes" id="UP001327560">
    <property type="component" value="Chromosome 4"/>
</dbReference>
<accession>A0AAQ3K7X8</accession>
<proteinExistence type="predicted"/>
<protein>
    <submittedName>
        <fullName evidence="1">Uncharacterized protein</fullName>
    </submittedName>
</protein>
<dbReference type="PANTHER" id="PTHR33710">
    <property type="entry name" value="BNAC02G09200D PROTEIN"/>
    <property type="match status" value="1"/>
</dbReference>
<sequence>MVEGGQGSAIFNPLESSDPIRSQMVTKEVDKFSSSRKNTIKVPISIDKNIEDFHKKMTEVMEIAVSEIKNNEGNSDFSTELVMVINALVTPIRGSPWLLSGIYASNCPKEMGCLWKFLSSIDTTDLSWVLIGDFNCINNQADKRGGNQFKWGHSIGYFNELCSSSGLSDVKLQGGRYTWCNNRLGKKRIFARLDKALVNWEWSNMFSSYHVIHLNKIAYDHKHVLFIAENLNKGKGKGKHFIFEHY</sequence>
<name>A0AAQ3K7X8_9LILI</name>
<dbReference type="SUPFAM" id="SSF56219">
    <property type="entry name" value="DNase I-like"/>
    <property type="match status" value="1"/>
</dbReference>
<evidence type="ECO:0000313" key="2">
    <source>
        <dbReference type="Proteomes" id="UP001327560"/>
    </source>
</evidence>
<evidence type="ECO:0000313" key="1">
    <source>
        <dbReference type="EMBL" id="WOL03768.1"/>
    </source>
</evidence>
<gene>
    <name evidence="1" type="ORF">Cni_G12488</name>
</gene>
<reference evidence="1 2" key="1">
    <citation type="submission" date="2023-10" db="EMBL/GenBank/DDBJ databases">
        <title>Chromosome-scale genome assembly provides insights into flower coloration mechanisms of Canna indica.</title>
        <authorList>
            <person name="Li C."/>
        </authorList>
    </citation>
    <scope>NUCLEOTIDE SEQUENCE [LARGE SCALE GENOMIC DNA]</scope>
    <source>
        <tissue evidence="1">Flower</tissue>
    </source>
</reference>
<organism evidence="1 2">
    <name type="scientific">Canna indica</name>
    <name type="common">Indian-shot</name>
    <dbReference type="NCBI Taxonomy" id="4628"/>
    <lineage>
        <taxon>Eukaryota</taxon>
        <taxon>Viridiplantae</taxon>
        <taxon>Streptophyta</taxon>
        <taxon>Embryophyta</taxon>
        <taxon>Tracheophyta</taxon>
        <taxon>Spermatophyta</taxon>
        <taxon>Magnoliopsida</taxon>
        <taxon>Liliopsida</taxon>
        <taxon>Zingiberales</taxon>
        <taxon>Cannaceae</taxon>
        <taxon>Canna</taxon>
    </lineage>
</organism>
<dbReference type="Gene3D" id="3.60.10.10">
    <property type="entry name" value="Endonuclease/exonuclease/phosphatase"/>
    <property type="match status" value="1"/>
</dbReference>
<dbReference type="InterPro" id="IPR036691">
    <property type="entry name" value="Endo/exonu/phosph_ase_sf"/>
</dbReference>
<dbReference type="PANTHER" id="PTHR33710:SF71">
    <property type="entry name" value="ENDONUCLEASE_EXONUCLEASE_PHOSPHATASE DOMAIN-CONTAINING PROTEIN"/>
    <property type="match status" value="1"/>
</dbReference>
<keyword evidence="2" id="KW-1185">Reference proteome</keyword>
<dbReference type="EMBL" id="CP136893">
    <property type="protein sequence ID" value="WOL03768.1"/>
    <property type="molecule type" value="Genomic_DNA"/>
</dbReference>
<dbReference type="AlphaFoldDB" id="A0AAQ3K7X8"/>